<evidence type="ECO:0000313" key="2">
    <source>
        <dbReference type="EMBL" id="MBK1669302.1"/>
    </source>
</evidence>
<protein>
    <recommendedName>
        <fullName evidence="4">Polysaccharide deacetylase</fullName>
    </recommendedName>
</protein>
<dbReference type="EMBL" id="NRRL01000044">
    <property type="protein sequence ID" value="MBK1669302.1"/>
    <property type="molecule type" value="Genomic_DNA"/>
</dbReference>
<dbReference type="Proteomes" id="UP001296873">
    <property type="component" value="Unassembled WGS sequence"/>
</dbReference>
<keyword evidence="3" id="KW-1185">Reference proteome</keyword>
<proteinExistence type="predicted"/>
<evidence type="ECO:0000313" key="3">
    <source>
        <dbReference type="Proteomes" id="UP001296873"/>
    </source>
</evidence>
<feature type="chain" id="PRO_5047132003" description="Polysaccharide deacetylase" evidence="1">
    <location>
        <begin position="17"/>
        <end position="755"/>
    </location>
</feature>
<dbReference type="CDD" id="cd10922">
    <property type="entry name" value="CE4_PelA_like_C"/>
    <property type="match status" value="1"/>
</dbReference>
<reference evidence="2 3" key="1">
    <citation type="journal article" date="2020" name="Microorganisms">
        <title>Osmotic Adaptation and Compatible Solute Biosynthesis of Phototrophic Bacteria as Revealed from Genome Analyses.</title>
        <authorList>
            <person name="Imhoff J.F."/>
            <person name="Rahn T."/>
            <person name="Kunzel S."/>
            <person name="Keller A."/>
            <person name="Neulinger S.C."/>
        </authorList>
    </citation>
    <scope>NUCLEOTIDE SEQUENCE [LARGE SCALE GENOMIC DNA]</scope>
    <source>
        <strain evidence="2 3">DSM 9895</strain>
    </source>
</reference>
<organism evidence="2 3">
    <name type="scientific">Rhodovibrio sodomensis</name>
    <dbReference type="NCBI Taxonomy" id="1088"/>
    <lineage>
        <taxon>Bacteria</taxon>
        <taxon>Pseudomonadati</taxon>
        <taxon>Pseudomonadota</taxon>
        <taxon>Alphaproteobacteria</taxon>
        <taxon>Rhodospirillales</taxon>
        <taxon>Rhodovibrionaceae</taxon>
        <taxon>Rhodovibrio</taxon>
    </lineage>
</organism>
<accession>A0ABS1DGS3</accession>
<feature type="signal peptide" evidence="1">
    <location>
        <begin position="1"/>
        <end position="16"/>
    </location>
</feature>
<evidence type="ECO:0008006" key="4">
    <source>
        <dbReference type="Google" id="ProtNLM"/>
    </source>
</evidence>
<keyword evidence="1" id="KW-0732">Signal</keyword>
<evidence type="ECO:0000256" key="1">
    <source>
        <dbReference type="SAM" id="SignalP"/>
    </source>
</evidence>
<dbReference type="PANTHER" id="PTHR35882:SF1">
    <property type="match status" value="1"/>
</dbReference>
<dbReference type="PANTHER" id="PTHR35882">
    <property type="entry name" value="PELA"/>
    <property type="match status" value="1"/>
</dbReference>
<gene>
    <name evidence="2" type="ORF">CKO28_14790</name>
</gene>
<sequence length="755" mass="84636">MAVLLLAALTGASATADRPAMPAPDRTVIALYEGGDGTRARYSRVHQIAQMPLNHLGLHVVYYDVTENLPSDEEIADAHGLLTWFDNPDAIAQVDRYLGVLQQVARTQTKFVMLGHPGFRLEDTGGAGERALRRLGIDWTDSRVQVTFDSELVHAEPELTGFERDLPSPLPAFPVVGQNHSGTKTWIRARSGGGRESHLVMTSPKGGFAALNFAVYREQSDDGTPLRAWLIDPFRFFARAFDTDEKPKPDPTTRVGRRVYYSHIDGDGWLNRTMIERYSGGSKEKPPMAAEVIRREIFEAYPQMPVTVAPIAAELDTDWFGSAESRDIARRIFAMPHIEVGNHTYSHPFAWDFFQGNDHRERERRFFDRYPGSDRLVGALGRLRDALGLDQGAVSGFEGIASYPGYERPRAYAIEPFSINLEIDEATTVIAELAPPGKAVGTYQWSGNTAPFAEMIGAVERTGMANINGGDSRFDPEYPSYAWSAPYGIDVDGHWQVFASNSNENTYTENWTGRYFGFRYLIETLRNEERPRRISAFNVYYHMYSGDRQASLAALKRNLDYAVTQPLVPVATSTYARAVQGFRTMRFQPRGEARWAVLNRGELHTVRFDRALFKAVDFARSHGVLGQRHLHGRLYVALDPAVDRPVIALRTGAEPDRAPRADPAYLIEAAWDIRELRREGNRFSFRTAGYLDGAMRWYVGDQRGRVVTVRIEGQQAARFTVEPDVDGEIAFDLGPRLDRPWPKGPATVTIVPVDA</sequence>
<comment type="caution">
    <text evidence="2">The sequence shown here is derived from an EMBL/GenBank/DDBJ whole genome shotgun (WGS) entry which is preliminary data.</text>
</comment>
<name>A0ABS1DGS3_9PROT</name>